<dbReference type="Proteomes" id="UP000054018">
    <property type="component" value="Unassembled WGS sequence"/>
</dbReference>
<gene>
    <name evidence="1" type="ORF">PISMIDRAFT_641608</name>
</gene>
<dbReference type="HOGENOM" id="CLU_3051239_0_0_1"/>
<reference evidence="1 2" key="1">
    <citation type="submission" date="2014-04" db="EMBL/GenBank/DDBJ databases">
        <authorList>
            <consortium name="DOE Joint Genome Institute"/>
            <person name="Kuo A."/>
            <person name="Kohler A."/>
            <person name="Costa M.D."/>
            <person name="Nagy L.G."/>
            <person name="Floudas D."/>
            <person name="Copeland A."/>
            <person name="Barry K.W."/>
            <person name="Cichocki N."/>
            <person name="Veneault-Fourrey C."/>
            <person name="LaButti K."/>
            <person name="Lindquist E.A."/>
            <person name="Lipzen A."/>
            <person name="Lundell T."/>
            <person name="Morin E."/>
            <person name="Murat C."/>
            <person name="Sun H."/>
            <person name="Tunlid A."/>
            <person name="Henrissat B."/>
            <person name="Grigoriev I.V."/>
            <person name="Hibbett D.S."/>
            <person name="Martin F."/>
            <person name="Nordberg H.P."/>
            <person name="Cantor M.N."/>
            <person name="Hua S.X."/>
        </authorList>
    </citation>
    <scope>NUCLEOTIDE SEQUENCE [LARGE SCALE GENOMIC DNA]</scope>
    <source>
        <strain evidence="1 2">441</strain>
    </source>
</reference>
<proteinExistence type="predicted"/>
<dbReference type="OrthoDB" id="3936150at2759"/>
<dbReference type="EMBL" id="KN833909">
    <property type="protein sequence ID" value="KIK15049.1"/>
    <property type="molecule type" value="Genomic_DNA"/>
</dbReference>
<sequence>MNPITGPLIDLYENGYVNPVYQAEAQILYRSTQEIGMGRYQWGLFVVAGFRWFV</sequence>
<keyword evidence="2" id="KW-1185">Reference proteome</keyword>
<name>A0A0C9YME1_9AGAM</name>
<reference evidence="2" key="2">
    <citation type="submission" date="2015-01" db="EMBL/GenBank/DDBJ databases">
        <title>Evolutionary Origins and Diversification of the Mycorrhizal Mutualists.</title>
        <authorList>
            <consortium name="DOE Joint Genome Institute"/>
            <consortium name="Mycorrhizal Genomics Consortium"/>
            <person name="Kohler A."/>
            <person name="Kuo A."/>
            <person name="Nagy L.G."/>
            <person name="Floudas D."/>
            <person name="Copeland A."/>
            <person name="Barry K.W."/>
            <person name="Cichocki N."/>
            <person name="Veneault-Fourrey C."/>
            <person name="LaButti K."/>
            <person name="Lindquist E.A."/>
            <person name="Lipzen A."/>
            <person name="Lundell T."/>
            <person name="Morin E."/>
            <person name="Murat C."/>
            <person name="Riley R."/>
            <person name="Ohm R."/>
            <person name="Sun H."/>
            <person name="Tunlid A."/>
            <person name="Henrissat B."/>
            <person name="Grigoriev I.V."/>
            <person name="Hibbett D.S."/>
            <person name="Martin F."/>
        </authorList>
    </citation>
    <scope>NUCLEOTIDE SEQUENCE [LARGE SCALE GENOMIC DNA]</scope>
    <source>
        <strain evidence="2">441</strain>
    </source>
</reference>
<protein>
    <submittedName>
        <fullName evidence="1">Unplaced genomic scaffold scaffold_225, whole genome shotgun sequence</fullName>
    </submittedName>
</protein>
<dbReference type="AlphaFoldDB" id="A0A0C9YME1"/>
<evidence type="ECO:0000313" key="2">
    <source>
        <dbReference type="Proteomes" id="UP000054018"/>
    </source>
</evidence>
<evidence type="ECO:0000313" key="1">
    <source>
        <dbReference type="EMBL" id="KIK15049.1"/>
    </source>
</evidence>
<accession>A0A0C9YME1</accession>
<organism evidence="1 2">
    <name type="scientific">Pisolithus microcarpus 441</name>
    <dbReference type="NCBI Taxonomy" id="765257"/>
    <lineage>
        <taxon>Eukaryota</taxon>
        <taxon>Fungi</taxon>
        <taxon>Dikarya</taxon>
        <taxon>Basidiomycota</taxon>
        <taxon>Agaricomycotina</taxon>
        <taxon>Agaricomycetes</taxon>
        <taxon>Agaricomycetidae</taxon>
        <taxon>Boletales</taxon>
        <taxon>Sclerodermatineae</taxon>
        <taxon>Pisolithaceae</taxon>
        <taxon>Pisolithus</taxon>
    </lineage>
</organism>